<dbReference type="InterPro" id="IPR010982">
    <property type="entry name" value="Lambda_DNA-bd_dom_sf"/>
</dbReference>
<name>A0A091CEV6_9ENTE</name>
<evidence type="ECO:0000313" key="4">
    <source>
        <dbReference type="EMBL" id="KFN93233.1"/>
    </source>
</evidence>
<feature type="compositionally biased region" description="Acidic residues" evidence="1">
    <location>
        <begin position="181"/>
        <end position="190"/>
    </location>
</feature>
<feature type="compositionally biased region" description="Polar residues" evidence="1">
    <location>
        <begin position="146"/>
        <end position="157"/>
    </location>
</feature>
<evidence type="ECO:0000256" key="2">
    <source>
        <dbReference type="SAM" id="Phobius"/>
    </source>
</evidence>
<dbReference type="InterPro" id="IPR025194">
    <property type="entry name" value="RodZ-like_C"/>
</dbReference>
<accession>A0A091CEV6</accession>
<feature type="region of interest" description="Disordered" evidence="1">
    <location>
        <begin position="146"/>
        <end position="198"/>
    </location>
</feature>
<organism evidence="4 5">
    <name type="scientific">Tetragenococcus muriaticus 3MR10-3</name>
    <dbReference type="NCBI Taxonomy" id="1302648"/>
    <lineage>
        <taxon>Bacteria</taxon>
        <taxon>Bacillati</taxon>
        <taxon>Bacillota</taxon>
        <taxon>Bacilli</taxon>
        <taxon>Lactobacillales</taxon>
        <taxon>Enterococcaceae</taxon>
        <taxon>Tetragenococcus</taxon>
    </lineage>
</organism>
<proteinExistence type="predicted"/>
<keyword evidence="5" id="KW-1185">Reference proteome</keyword>
<dbReference type="Proteomes" id="UP000029381">
    <property type="component" value="Unassembled WGS sequence"/>
</dbReference>
<dbReference type="AlphaFoldDB" id="A0A091CEV6"/>
<reference evidence="4 5" key="1">
    <citation type="submission" date="2014-08" db="EMBL/GenBank/DDBJ databases">
        <title>Genome sequence of Tetragenococcus muriaticus.</title>
        <authorList>
            <person name="Chuea-nongthon C."/>
            <person name="Rodtong S."/>
            <person name="Yongsawatdigul J."/>
            <person name="Steele J.L."/>
            <person name="Liu X.-y."/>
            <person name="Speers J."/>
            <person name="Glasner J.D."/>
            <person name="Neeno-Eckwall E.C."/>
        </authorList>
    </citation>
    <scope>NUCLEOTIDE SEQUENCE [LARGE SCALE GENOMIC DNA]</scope>
    <source>
        <strain evidence="4 5">3MR10-3</strain>
    </source>
</reference>
<gene>
    <name evidence="4" type="ORF">TMU3MR103_0019</name>
</gene>
<dbReference type="PATRIC" id="fig|1302648.3.peg.19"/>
<evidence type="ECO:0000259" key="3">
    <source>
        <dbReference type="Pfam" id="PF13464"/>
    </source>
</evidence>
<feature type="region of interest" description="Disordered" evidence="1">
    <location>
        <begin position="81"/>
        <end position="109"/>
    </location>
</feature>
<dbReference type="GO" id="GO:0003677">
    <property type="term" value="F:DNA binding"/>
    <property type="evidence" value="ECO:0007669"/>
    <property type="project" value="InterPro"/>
</dbReference>
<dbReference type="PANTHER" id="PTHR34475:SF1">
    <property type="entry name" value="CYTOSKELETON PROTEIN RODZ"/>
    <property type="match status" value="1"/>
</dbReference>
<dbReference type="CDD" id="cd00093">
    <property type="entry name" value="HTH_XRE"/>
    <property type="match status" value="1"/>
</dbReference>
<keyword evidence="2" id="KW-0472">Membrane</keyword>
<comment type="caution">
    <text evidence="4">The sequence shown here is derived from an EMBL/GenBank/DDBJ whole genome shotgun (WGS) entry which is preliminary data.</text>
</comment>
<keyword evidence="2" id="KW-1133">Transmembrane helix</keyword>
<dbReference type="EMBL" id="JPVT01000005">
    <property type="protein sequence ID" value="KFN93233.1"/>
    <property type="molecule type" value="Genomic_DNA"/>
</dbReference>
<dbReference type="InterPro" id="IPR050400">
    <property type="entry name" value="Bact_Cytoskel_RodZ"/>
</dbReference>
<keyword evidence="2" id="KW-0812">Transmembrane</keyword>
<protein>
    <submittedName>
        <fullName evidence="4">Transcriptional regulator</fullName>
    </submittedName>
</protein>
<dbReference type="Pfam" id="PF13464">
    <property type="entry name" value="RodZ_C"/>
    <property type="match status" value="1"/>
</dbReference>
<dbReference type="SUPFAM" id="SSF47413">
    <property type="entry name" value="lambda repressor-like DNA-binding domains"/>
    <property type="match status" value="1"/>
</dbReference>
<feature type="compositionally biased region" description="Low complexity" evidence="1">
    <location>
        <begin position="158"/>
        <end position="180"/>
    </location>
</feature>
<dbReference type="Pfam" id="PF13413">
    <property type="entry name" value="HTH_25"/>
    <property type="match status" value="1"/>
</dbReference>
<feature type="domain" description="Cytoskeleton protein RodZ-like C-terminal" evidence="3">
    <location>
        <begin position="218"/>
        <end position="276"/>
    </location>
</feature>
<dbReference type="PANTHER" id="PTHR34475">
    <property type="match status" value="1"/>
</dbReference>
<evidence type="ECO:0000313" key="5">
    <source>
        <dbReference type="Proteomes" id="UP000029381"/>
    </source>
</evidence>
<feature type="compositionally biased region" description="Basic and acidic residues" evidence="1">
    <location>
        <begin position="99"/>
        <end position="109"/>
    </location>
</feature>
<evidence type="ECO:0000256" key="1">
    <source>
        <dbReference type="SAM" id="MobiDB-lite"/>
    </source>
</evidence>
<sequence length="294" mass="32773">MGNEIIIGDRLRQARLDKNISIDELQQKTKIQKRYLEAIESGNFAALPGAYYVRTFIRQYAEAVGEKGDVLVDIYDGKDGIDSESRRAQPETVQGSRKALHEEKSRNKTTREHLPVVLLGFIAFMIVGVIAYAAWQDRNSDPVISRTTSSLQVENSVSTEQNQDQSSEQDSAESTETTSSSEEDQMEVSMEDSTQSQATIQVTNAEDPLELEVTGKNDRAWVGVSVNGNYTLQETLQPGQTENTTIPEGTENFVVTLGASANVDVTVNDQEVDFDDPNYELLRKDLNFEVTYQD</sequence>
<dbReference type="InterPro" id="IPR001387">
    <property type="entry name" value="Cro/C1-type_HTH"/>
</dbReference>
<feature type="transmembrane region" description="Helical" evidence="2">
    <location>
        <begin position="114"/>
        <end position="135"/>
    </location>
</feature>
<dbReference type="Gene3D" id="1.10.260.40">
    <property type="entry name" value="lambda repressor-like DNA-binding domains"/>
    <property type="match status" value="1"/>
</dbReference>